<dbReference type="InterPro" id="IPR039420">
    <property type="entry name" value="WalR-like"/>
</dbReference>
<dbReference type="Pfam" id="PF00486">
    <property type="entry name" value="Trans_reg_C"/>
    <property type="match status" value="1"/>
</dbReference>
<keyword evidence="2" id="KW-0597">Phosphoprotein</keyword>
<dbReference type="GO" id="GO:0000976">
    <property type="term" value="F:transcription cis-regulatory region binding"/>
    <property type="evidence" value="ECO:0007669"/>
    <property type="project" value="TreeGrafter"/>
</dbReference>
<evidence type="ECO:0000259" key="4">
    <source>
        <dbReference type="PROSITE" id="PS50110"/>
    </source>
</evidence>
<dbReference type="InterPro" id="IPR011006">
    <property type="entry name" value="CheY-like_superfamily"/>
</dbReference>
<proteinExistence type="predicted"/>
<gene>
    <name evidence="6" type="ORF">CIT25_18735</name>
</gene>
<name>A0AB36R8A0_9HYPH</name>
<evidence type="ECO:0000259" key="5">
    <source>
        <dbReference type="PROSITE" id="PS51755"/>
    </source>
</evidence>
<dbReference type="Gene3D" id="1.10.10.10">
    <property type="entry name" value="Winged helix-like DNA-binding domain superfamily/Winged helix DNA-binding domain"/>
    <property type="match status" value="1"/>
</dbReference>
<feature type="modified residue" description="4-aspartylphosphate" evidence="2">
    <location>
        <position position="51"/>
    </location>
</feature>
<keyword evidence="1 3" id="KW-0238">DNA-binding</keyword>
<comment type="caution">
    <text evidence="6">The sequence shown here is derived from an EMBL/GenBank/DDBJ whole genome shotgun (WGS) entry which is preliminary data.</text>
</comment>
<dbReference type="PROSITE" id="PS51755">
    <property type="entry name" value="OMPR_PHOB"/>
    <property type="match status" value="1"/>
</dbReference>
<dbReference type="Gene3D" id="3.40.50.2300">
    <property type="match status" value="1"/>
</dbReference>
<dbReference type="InterPro" id="IPR001867">
    <property type="entry name" value="OmpR/PhoB-type_DNA-bd"/>
</dbReference>
<feature type="domain" description="Response regulatory" evidence="4">
    <location>
        <begin position="2"/>
        <end position="116"/>
    </location>
</feature>
<evidence type="ECO:0000313" key="6">
    <source>
        <dbReference type="EMBL" id="PAQ00672.1"/>
    </source>
</evidence>
<dbReference type="GO" id="GO:0005829">
    <property type="term" value="C:cytosol"/>
    <property type="evidence" value="ECO:0007669"/>
    <property type="project" value="TreeGrafter"/>
</dbReference>
<dbReference type="InterPro" id="IPR001789">
    <property type="entry name" value="Sig_transdc_resp-reg_receiver"/>
</dbReference>
<dbReference type="PROSITE" id="PS50110">
    <property type="entry name" value="RESPONSE_REGULATORY"/>
    <property type="match status" value="1"/>
</dbReference>
<dbReference type="GO" id="GO:0006355">
    <property type="term" value="P:regulation of DNA-templated transcription"/>
    <property type="evidence" value="ECO:0007669"/>
    <property type="project" value="InterPro"/>
</dbReference>
<accession>A0AB36R8A0</accession>
<dbReference type="EMBL" id="NPKI01000021">
    <property type="protein sequence ID" value="PAQ00672.1"/>
    <property type="molecule type" value="Genomic_DNA"/>
</dbReference>
<feature type="DNA-binding region" description="OmpR/PhoB-type" evidence="3">
    <location>
        <begin position="124"/>
        <end position="218"/>
    </location>
</feature>
<dbReference type="SMART" id="SM00862">
    <property type="entry name" value="Trans_reg_C"/>
    <property type="match status" value="1"/>
</dbReference>
<evidence type="ECO:0000256" key="3">
    <source>
        <dbReference type="PROSITE-ProRule" id="PRU01091"/>
    </source>
</evidence>
<dbReference type="Proteomes" id="UP000216215">
    <property type="component" value="Unassembled WGS sequence"/>
</dbReference>
<keyword evidence="7" id="KW-1185">Reference proteome</keyword>
<dbReference type="GO" id="GO:0032993">
    <property type="term" value="C:protein-DNA complex"/>
    <property type="evidence" value="ECO:0007669"/>
    <property type="project" value="TreeGrafter"/>
</dbReference>
<sequence length="219" mass="24184">MRILLIEDDDDLRSAVHDHLVAGGHAVDWAEGLSGARGHAAVAGYDVILLDVHLPDGNGIDYLRELIKGLDTTPVIILTARDRISHRIEGLNAGADDYLVKPFDLGELSARIRAVARRQGHFPEPQFSVGTLSIQAAERRLFRDGQEVHLSGREWAVLDCLLRRPGSVVSKGRIEHALYSFNSEFESNTVEVYVSRLRKKIGGDRIATVRGSGYRLVVT</sequence>
<dbReference type="AlphaFoldDB" id="A0AB36R8A0"/>
<dbReference type="Gene3D" id="6.10.250.690">
    <property type="match status" value="1"/>
</dbReference>
<evidence type="ECO:0000313" key="7">
    <source>
        <dbReference type="Proteomes" id="UP000216215"/>
    </source>
</evidence>
<feature type="domain" description="OmpR/PhoB-type" evidence="5">
    <location>
        <begin position="124"/>
        <end position="218"/>
    </location>
</feature>
<dbReference type="SMART" id="SM00448">
    <property type="entry name" value="REC"/>
    <property type="match status" value="1"/>
</dbReference>
<dbReference type="SUPFAM" id="SSF52172">
    <property type="entry name" value="CheY-like"/>
    <property type="match status" value="1"/>
</dbReference>
<dbReference type="Pfam" id="PF00072">
    <property type="entry name" value="Response_reg"/>
    <property type="match status" value="1"/>
</dbReference>
<dbReference type="PANTHER" id="PTHR48111">
    <property type="entry name" value="REGULATOR OF RPOS"/>
    <property type="match status" value="1"/>
</dbReference>
<evidence type="ECO:0000256" key="1">
    <source>
        <dbReference type="ARBA" id="ARBA00023125"/>
    </source>
</evidence>
<dbReference type="PANTHER" id="PTHR48111:SF36">
    <property type="entry name" value="TRANSCRIPTIONAL REGULATORY PROTEIN CUTR"/>
    <property type="match status" value="1"/>
</dbReference>
<evidence type="ECO:0000256" key="2">
    <source>
        <dbReference type="PROSITE-ProRule" id="PRU00169"/>
    </source>
</evidence>
<dbReference type="CDD" id="cd00383">
    <property type="entry name" value="trans_reg_C"/>
    <property type="match status" value="1"/>
</dbReference>
<organism evidence="6 7">
    <name type="scientific">Mesorhizobium mediterraneum</name>
    <dbReference type="NCBI Taxonomy" id="43617"/>
    <lineage>
        <taxon>Bacteria</taxon>
        <taxon>Pseudomonadati</taxon>
        <taxon>Pseudomonadota</taxon>
        <taxon>Alphaproteobacteria</taxon>
        <taxon>Hyphomicrobiales</taxon>
        <taxon>Phyllobacteriaceae</taxon>
        <taxon>Mesorhizobium</taxon>
    </lineage>
</organism>
<reference evidence="7" key="1">
    <citation type="submission" date="2017-08" db="EMBL/GenBank/DDBJ databases">
        <title>Mesorhizobium wenxinae sp. nov., a novel rhizobial species isolated from root nodules of chickpea (Cicer arietinum L.).</title>
        <authorList>
            <person name="Zhang J."/>
        </authorList>
    </citation>
    <scope>NUCLEOTIDE SEQUENCE [LARGE SCALE GENOMIC DNA]</scope>
    <source>
        <strain evidence="7">USDA 3392</strain>
    </source>
</reference>
<protein>
    <submittedName>
        <fullName evidence="6">DNA-binding response regulator</fullName>
    </submittedName>
</protein>
<dbReference type="GO" id="GO:0000156">
    <property type="term" value="F:phosphorelay response regulator activity"/>
    <property type="evidence" value="ECO:0007669"/>
    <property type="project" value="TreeGrafter"/>
</dbReference>
<dbReference type="RefSeq" id="WP_024505389.1">
    <property type="nucleotide sequence ID" value="NZ_CP088151.1"/>
</dbReference>
<dbReference type="InterPro" id="IPR036388">
    <property type="entry name" value="WH-like_DNA-bd_sf"/>
</dbReference>